<dbReference type="AlphaFoldDB" id="A0A7S1RDK2"/>
<organism evidence="2">
    <name type="scientific">Alexandrium catenella</name>
    <name type="common">Red tide dinoflagellate</name>
    <name type="synonym">Gonyaulax catenella</name>
    <dbReference type="NCBI Taxonomy" id="2925"/>
    <lineage>
        <taxon>Eukaryota</taxon>
        <taxon>Sar</taxon>
        <taxon>Alveolata</taxon>
        <taxon>Dinophyceae</taxon>
        <taxon>Gonyaulacales</taxon>
        <taxon>Pyrocystaceae</taxon>
        <taxon>Alexandrium</taxon>
    </lineage>
</organism>
<feature type="compositionally biased region" description="Basic and acidic residues" evidence="1">
    <location>
        <begin position="90"/>
        <end position="103"/>
    </location>
</feature>
<evidence type="ECO:0000313" key="2">
    <source>
        <dbReference type="EMBL" id="CAD9163336.1"/>
    </source>
</evidence>
<protein>
    <submittedName>
        <fullName evidence="2">Uncharacterized protein</fullName>
    </submittedName>
</protein>
<dbReference type="EMBL" id="HBGE01066772">
    <property type="protein sequence ID" value="CAD9163336.1"/>
    <property type="molecule type" value="Transcribed_RNA"/>
</dbReference>
<evidence type="ECO:0000256" key="1">
    <source>
        <dbReference type="SAM" id="MobiDB-lite"/>
    </source>
</evidence>
<sequence>MSEQQSAAFDARFGKLVPPKQHAELLRRNPALKELMAHFLMREMQKGMDRFMGKKKAPKQELSSWATKEVPGSRAEEEPRSRPEGGPSSSREEEPGSSAEKELQVPASAEEEAAQSSFLYSELPEPLRDLGLAVRREAVVLDGEGSGKSYCVCWTPAAAFSI</sequence>
<proteinExistence type="predicted"/>
<feature type="region of interest" description="Disordered" evidence="1">
    <location>
        <begin position="50"/>
        <end position="120"/>
    </location>
</feature>
<feature type="region of interest" description="Disordered" evidence="1">
    <location>
        <begin position="1"/>
        <end position="22"/>
    </location>
</feature>
<gene>
    <name evidence="2" type="ORF">ACAT0790_LOCUS40101</name>
</gene>
<name>A0A7S1RDK2_ALECA</name>
<feature type="compositionally biased region" description="Basic and acidic residues" evidence="1">
    <location>
        <begin position="74"/>
        <end position="83"/>
    </location>
</feature>
<reference evidence="2" key="1">
    <citation type="submission" date="2021-01" db="EMBL/GenBank/DDBJ databases">
        <authorList>
            <person name="Corre E."/>
            <person name="Pelletier E."/>
            <person name="Niang G."/>
            <person name="Scheremetjew M."/>
            <person name="Finn R."/>
            <person name="Kale V."/>
            <person name="Holt S."/>
            <person name="Cochrane G."/>
            <person name="Meng A."/>
            <person name="Brown T."/>
            <person name="Cohen L."/>
        </authorList>
    </citation>
    <scope>NUCLEOTIDE SEQUENCE</scope>
    <source>
        <strain evidence="2">OF101</strain>
    </source>
</reference>
<accession>A0A7S1RDK2</accession>